<evidence type="ECO:0000256" key="4">
    <source>
        <dbReference type="ARBA" id="ARBA00023136"/>
    </source>
</evidence>
<dbReference type="AlphaFoldDB" id="A0A3D8Y395"/>
<dbReference type="RefSeq" id="WP_115834110.1">
    <property type="nucleotide sequence ID" value="NZ_QNUL01000040.1"/>
</dbReference>
<dbReference type="Pfam" id="PF07980">
    <property type="entry name" value="SusD_RagB"/>
    <property type="match status" value="1"/>
</dbReference>
<evidence type="ECO:0000313" key="8">
    <source>
        <dbReference type="Proteomes" id="UP000256373"/>
    </source>
</evidence>
<dbReference type="PROSITE" id="PS51257">
    <property type="entry name" value="PROKAR_LIPOPROTEIN"/>
    <property type="match status" value="1"/>
</dbReference>
<evidence type="ECO:0000256" key="1">
    <source>
        <dbReference type="ARBA" id="ARBA00004442"/>
    </source>
</evidence>
<feature type="domain" description="RagB/SusD" evidence="6">
    <location>
        <begin position="297"/>
        <end position="602"/>
    </location>
</feature>
<accession>A0A3D8Y395</accession>
<dbReference type="EMBL" id="QNUL01000040">
    <property type="protein sequence ID" value="REA56376.1"/>
    <property type="molecule type" value="Genomic_DNA"/>
</dbReference>
<comment type="caution">
    <text evidence="7">The sequence shown here is derived from an EMBL/GenBank/DDBJ whole genome shotgun (WGS) entry which is preliminary data.</text>
</comment>
<keyword evidence="5" id="KW-0998">Cell outer membrane</keyword>
<keyword evidence="8" id="KW-1185">Reference proteome</keyword>
<dbReference type="SUPFAM" id="SSF48452">
    <property type="entry name" value="TPR-like"/>
    <property type="match status" value="1"/>
</dbReference>
<keyword evidence="3" id="KW-0732">Signal</keyword>
<comment type="subcellular location">
    <subcellularLocation>
        <location evidence="1">Cell outer membrane</location>
    </subcellularLocation>
</comment>
<evidence type="ECO:0000256" key="2">
    <source>
        <dbReference type="ARBA" id="ARBA00006275"/>
    </source>
</evidence>
<dbReference type="GO" id="GO:0009279">
    <property type="term" value="C:cell outer membrane"/>
    <property type="evidence" value="ECO:0007669"/>
    <property type="project" value="UniProtKB-SubCell"/>
</dbReference>
<name>A0A3D8Y395_9BACT</name>
<protein>
    <submittedName>
        <fullName evidence="7">RagB/SusD family nutrient uptake outer membrane protein</fullName>
    </submittedName>
</protein>
<dbReference type="InterPro" id="IPR011990">
    <property type="entry name" value="TPR-like_helical_dom_sf"/>
</dbReference>
<dbReference type="Proteomes" id="UP000256373">
    <property type="component" value="Unassembled WGS sequence"/>
</dbReference>
<proteinExistence type="inferred from homology"/>
<dbReference type="Gene3D" id="1.25.40.390">
    <property type="match status" value="1"/>
</dbReference>
<evidence type="ECO:0000256" key="3">
    <source>
        <dbReference type="ARBA" id="ARBA00022729"/>
    </source>
</evidence>
<dbReference type="InterPro" id="IPR012944">
    <property type="entry name" value="SusD_RagB_dom"/>
</dbReference>
<evidence type="ECO:0000259" key="6">
    <source>
        <dbReference type="Pfam" id="PF07980"/>
    </source>
</evidence>
<organism evidence="7 8">
    <name type="scientific">Dyadobacter luteus</name>
    <dbReference type="NCBI Taxonomy" id="2259619"/>
    <lineage>
        <taxon>Bacteria</taxon>
        <taxon>Pseudomonadati</taxon>
        <taxon>Bacteroidota</taxon>
        <taxon>Cytophagia</taxon>
        <taxon>Cytophagales</taxon>
        <taxon>Spirosomataceae</taxon>
        <taxon>Dyadobacter</taxon>
    </lineage>
</organism>
<reference evidence="7 8" key="1">
    <citation type="submission" date="2018-07" db="EMBL/GenBank/DDBJ databases">
        <title>Dyadobacter roseus sp. nov., isolated from rose rhizosphere soil.</title>
        <authorList>
            <person name="Chen L."/>
        </authorList>
    </citation>
    <scope>NUCLEOTIDE SEQUENCE [LARGE SCALE GENOMIC DNA]</scope>
    <source>
        <strain evidence="7 8">RS19</strain>
    </source>
</reference>
<dbReference type="OrthoDB" id="5694214at2"/>
<gene>
    <name evidence="7" type="ORF">DSL64_26970</name>
</gene>
<sequence length="602" mass="68186">MKKYIHISLFVSMLLFTGCNDDFLERFPETEISKENFFNSAEDLETYMYSLYNFPGVGIYVEDASTDNSPTTGVTEIKSMMVGTPSAATINSGWTWDQLRGINYFLDNFRKAQISEEALNHYEGVARFFRARFYMEKVKRYSDVPWYEHAMETNDDGLKKPRDPRTLIVDKIFEDYEFASQHVRDFSAQSASNSENRTGAVNKSVVLAFKARHALYEATYRKYHSELSLQSTANKYLQIARDASKQIIDGGKYQLHNDYAGLFNSSALESNKEVILGVFSEQDKRNSGWWGAFMFGNYEASPARDLVQSYLMKDGTPYTNKAGYNTNLFVEEFKDRDPRMSYTLAYPGWELVNNTTYSQGAGVYVQQFAKNQSGYHQLKGFVNVRDVAVANSLDVPVVRFAEVLLTYAEAKAELNELTQGDLDLSINKLRARASMPNLTMTPVADAVLKAQYPLVTGGNAAILLEIRRERRVELAMEGFRFDDLMRWGAGKLIEKEPEGLYFPGLGKYDLTGDNVDDVKLIPLSESIPEEKDKEANSLGKKLVYYRVGAVGSDASFFLKNGTSGTIVTDPERGTFQEPKYYYRPVPQAQVTLNPALSQIFGW</sequence>
<comment type="similarity">
    <text evidence="2">Belongs to the SusD family.</text>
</comment>
<keyword evidence="4" id="KW-0472">Membrane</keyword>
<evidence type="ECO:0000256" key="5">
    <source>
        <dbReference type="ARBA" id="ARBA00023237"/>
    </source>
</evidence>
<evidence type="ECO:0000313" key="7">
    <source>
        <dbReference type="EMBL" id="REA56376.1"/>
    </source>
</evidence>